<accession>A0A7V8REH1</accession>
<dbReference type="NCBIfam" id="TIGR00254">
    <property type="entry name" value="GGDEF"/>
    <property type="match status" value="1"/>
</dbReference>
<comment type="caution">
    <text evidence="4">The sequence shown here is derived from an EMBL/GenBank/DDBJ whole genome shotgun (WGS) entry which is preliminary data.</text>
</comment>
<evidence type="ECO:0000313" key="4">
    <source>
        <dbReference type="EMBL" id="MBA1374790.1"/>
    </source>
</evidence>
<dbReference type="InterPro" id="IPR029787">
    <property type="entry name" value="Nucleotide_cyclase"/>
</dbReference>
<dbReference type="EMBL" id="VDES01000002">
    <property type="protein sequence ID" value="MBA1374790.1"/>
    <property type="molecule type" value="Genomic_DNA"/>
</dbReference>
<evidence type="ECO:0000259" key="3">
    <source>
        <dbReference type="PROSITE" id="PS50887"/>
    </source>
</evidence>
<dbReference type="PROSITE" id="PS50887">
    <property type="entry name" value="GGDEF"/>
    <property type="match status" value="1"/>
</dbReference>
<evidence type="ECO:0000256" key="1">
    <source>
        <dbReference type="SAM" id="MobiDB-lite"/>
    </source>
</evidence>
<reference evidence="4 5" key="1">
    <citation type="journal article" date="1994" name="Int. J. Syst. Bacteriol.">
        <title>Phylogenetic positions of novel aerobic, bacteriochlorophyll a-containing bacteria and description of Roseococcus thiosulfatophilus gen. nov., sp. nov., Erythromicrobium ramosum gen. nov., sp. nov., and Erythrobacter litoralis sp. nov.</title>
        <authorList>
            <person name="Yurkov V."/>
            <person name="Stackebrandt E."/>
            <person name="Holmes A."/>
            <person name="Fuerst J.A."/>
            <person name="Hugenholtz P."/>
            <person name="Golecki J."/>
            <person name="Gad'on N."/>
            <person name="Gorlenko V.M."/>
            <person name="Kompantseva E.I."/>
            <person name="Drews G."/>
        </authorList>
    </citation>
    <scope>NUCLEOTIDE SEQUENCE [LARGE SCALE GENOMIC DNA]</scope>
    <source>
        <strain evidence="4 5">KR-99</strain>
    </source>
</reference>
<dbReference type="InterPro" id="IPR035919">
    <property type="entry name" value="EAL_sf"/>
</dbReference>
<dbReference type="RefSeq" id="WP_181267472.1">
    <property type="nucleotide sequence ID" value="NZ_BAAAGB010000001.1"/>
</dbReference>
<feature type="domain" description="EAL" evidence="2">
    <location>
        <begin position="322"/>
        <end position="578"/>
    </location>
</feature>
<dbReference type="PANTHER" id="PTHR44757:SF2">
    <property type="entry name" value="BIOFILM ARCHITECTURE MAINTENANCE PROTEIN MBAA"/>
    <property type="match status" value="1"/>
</dbReference>
<dbReference type="Gene3D" id="3.30.70.270">
    <property type="match status" value="1"/>
</dbReference>
<dbReference type="InterPro" id="IPR052155">
    <property type="entry name" value="Biofilm_reg_signaling"/>
</dbReference>
<dbReference type="Gene3D" id="3.20.20.450">
    <property type="entry name" value="EAL domain"/>
    <property type="match status" value="1"/>
</dbReference>
<feature type="region of interest" description="Disordered" evidence="1">
    <location>
        <begin position="1"/>
        <end position="21"/>
    </location>
</feature>
<feature type="domain" description="GGDEF" evidence="3">
    <location>
        <begin position="181"/>
        <end position="315"/>
    </location>
</feature>
<dbReference type="AlphaFoldDB" id="A0A7V8REH1"/>
<proteinExistence type="predicted"/>
<name>A0A7V8REH1_9SPHN</name>
<dbReference type="InterPro" id="IPR000160">
    <property type="entry name" value="GGDEF_dom"/>
</dbReference>
<dbReference type="SMART" id="SM00267">
    <property type="entry name" value="GGDEF"/>
    <property type="match status" value="1"/>
</dbReference>
<keyword evidence="5" id="KW-1185">Reference proteome</keyword>
<dbReference type="PANTHER" id="PTHR44757">
    <property type="entry name" value="DIGUANYLATE CYCLASE DGCP"/>
    <property type="match status" value="1"/>
</dbReference>
<dbReference type="InterPro" id="IPR001633">
    <property type="entry name" value="EAL_dom"/>
</dbReference>
<dbReference type="Pfam" id="PF00990">
    <property type="entry name" value="GGDEF"/>
    <property type="match status" value="1"/>
</dbReference>
<dbReference type="SUPFAM" id="SSF141868">
    <property type="entry name" value="EAL domain-like"/>
    <property type="match status" value="1"/>
</dbReference>
<dbReference type="SUPFAM" id="SSF55073">
    <property type="entry name" value="Nucleotide cyclase"/>
    <property type="match status" value="1"/>
</dbReference>
<dbReference type="PROSITE" id="PS50883">
    <property type="entry name" value="EAL"/>
    <property type="match status" value="1"/>
</dbReference>
<dbReference type="SMART" id="SM00052">
    <property type="entry name" value="EAL"/>
    <property type="match status" value="1"/>
</dbReference>
<sequence>MVSPTPSSKARGKGVPDRSGVFGSARAHPMVAAALDPLPIPAAVVMRAGEDLELMAANPAFVERELAPGNPNGLDLRLLAELVSVAHRNDSGKAVKPWTSHDPVKPRRYDVTVARMDLRGMEWPHFLVSLIDRTSEIETHDSFRRETMRDSLTGLPNRAGFEDEVESRLAEAPIGGRGNLGAFAIFTLDIARFSQINECAGSIVGDELIITVARRLMGRMRKTDIVARIGGNEFALFVPLRSTNERELMRITNRIRSVFADPYRLSDLEIQIDGAIGIALSKQGQADCANYIRQAQIALKRAKQTRQAEIYTPEELDKARRRFTLETELRKAIELDRLELYFQPLIDLSNGFVTGFEALARWKDPDYGMISPAEFIPVAEECGLILPLGRWALDRACQVLNEWDKKAGEELPLKISVNVSAAQFARDDIPNMVSGILRANKTRPDRIMLELTESVVVSDPARAAKVMNALRALDVSLAMDDFGTGYSNLAYLQQLPIDVLKIDRSFVTHMLQERDKVAIVRAILSLASALNMETTAEGIETLEIAHTLAALGCSYGQGYFYSPPVPASRAYDFMIERMS</sequence>
<protein>
    <submittedName>
        <fullName evidence="4">Bifunctional diguanylate cyclase/phosphodiesterase</fullName>
    </submittedName>
</protein>
<evidence type="ECO:0000259" key="2">
    <source>
        <dbReference type="PROSITE" id="PS50883"/>
    </source>
</evidence>
<dbReference type="CDD" id="cd01949">
    <property type="entry name" value="GGDEF"/>
    <property type="match status" value="1"/>
</dbReference>
<dbReference type="CDD" id="cd01948">
    <property type="entry name" value="EAL"/>
    <property type="match status" value="1"/>
</dbReference>
<dbReference type="InterPro" id="IPR043128">
    <property type="entry name" value="Rev_trsase/Diguanyl_cyclase"/>
</dbReference>
<dbReference type="Pfam" id="PF00563">
    <property type="entry name" value="EAL"/>
    <property type="match status" value="1"/>
</dbReference>
<gene>
    <name evidence="4" type="ORF">FG486_10590</name>
</gene>
<organism evidence="4 5">
    <name type="scientific">Sphingomonas ursincola</name>
    <dbReference type="NCBI Taxonomy" id="56361"/>
    <lineage>
        <taxon>Bacteria</taxon>
        <taxon>Pseudomonadati</taxon>
        <taxon>Pseudomonadota</taxon>
        <taxon>Alphaproteobacteria</taxon>
        <taxon>Sphingomonadales</taxon>
        <taxon>Sphingomonadaceae</taxon>
        <taxon>Sphingomonas</taxon>
    </lineage>
</organism>
<evidence type="ECO:0000313" key="5">
    <source>
        <dbReference type="Proteomes" id="UP000589292"/>
    </source>
</evidence>
<dbReference type="Proteomes" id="UP000589292">
    <property type="component" value="Unassembled WGS sequence"/>
</dbReference>